<name>A0AAN7X4K5_ELEMC</name>
<dbReference type="GO" id="GO:0042585">
    <property type="term" value="C:germinal vesicle"/>
    <property type="evidence" value="ECO:0007669"/>
    <property type="project" value="TreeGrafter"/>
</dbReference>
<reference evidence="6 7" key="2">
    <citation type="journal article" date="2023" name="Mol. Biol. Evol.">
        <title>Genomics of Secondarily Temperate Adaptation in the Only Non-Antarctic Icefish.</title>
        <authorList>
            <person name="Rivera-Colon A.G."/>
            <person name="Rayamajhi N."/>
            <person name="Minhas B.F."/>
            <person name="Madrigal G."/>
            <person name="Bilyk K.T."/>
            <person name="Yoon V."/>
            <person name="Hune M."/>
            <person name="Gregory S."/>
            <person name="Cheng C.H.C."/>
            <person name="Catchen J.M."/>
        </authorList>
    </citation>
    <scope>NUCLEOTIDE SEQUENCE [LARGE SCALE GENOMIC DNA]</scope>
    <source>
        <strain evidence="6">JMC-PN-2008</strain>
    </source>
</reference>
<feature type="region of interest" description="Disordered" evidence="5">
    <location>
        <begin position="67"/>
        <end position="97"/>
    </location>
</feature>
<dbReference type="InterPro" id="IPR010736">
    <property type="entry name" value="SHIPPO-rpt"/>
</dbReference>
<reference evidence="6 7" key="1">
    <citation type="journal article" date="2023" name="Genes (Basel)">
        <title>Chromosome-Level Genome Assembly and Circadian Gene Repertoire of the Patagonia Blennie Eleginops maclovinus-The Closest Ancestral Proxy of Antarctic Cryonotothenioids.</title>
        <authorList>
            <person name="Cheng C.C."/>
            <person name="Rivera-Colon A.G."/>
            <person name="Minhas B.F."/>
            <person name="Wilson L."/>
            <person name="Rayamajhi N."/>
            <person name="Vargas-Chacoff L."/>
            <person name="Catchen J.M."/>
        </authorList>
    </citation>
    <scope>NUCLEOTIDE SEQUENCE [LARGE SCALE GENOMIC DNA]</scope>
    <source>
        <strain evidence="6">JMC-PN-2008</strain>
    </source>
</reference>
<evidence type="ECO:0000256" key="2">
    <source>
        <dbReference type="ARBA" id="ARBA00004496"/>
    </source>
</evidence>
<comment type="caution">
    <text evidence="6">The sequence shown here is derived from an EMBL/GenBank/DDBJ whole genome shotgun (WGS) entry which is preliminary data.</text>
</comment>
<organism evidence="6 7">
    <name type="scientific">Eleginops maclovinus</name>
    <name type="common">Patagonian blennie</name>
    <name type="synonym">Eleginus maclovinus</name>
    <dbReference type="NCBI Taxonomy" id="56733"/>
    <lineage>
        <taxon>Eukaryota</taxon>
        <taxon>Metazoa</taxon>
        <taxon>Chordata</taxon>
        <taxon>Craniata</taxon>
        <taxon>Vertebrata</taxon>
        <taxon>Euteleostomi</taxon>
        <taxon>Actinopterygii</taxon>
        <taxon>Neopterygii</taxon>
        <taxon>Teleostei</taxon>
        <taxon>Neoteleostei</taxon>
        <taxon>Acanthomorphata</taxon>
        <taxon>Eupercaria</taxon>
        <taxon>Perciformes</taxon>
        <taxon>Notothenioidei</taxon>
        <taxon>Eleginopidae</taxon>
        <taxon>Eleginops</taxon>
    </lineage>
</organism>
<evidence type="ECO:0000313" key="7">
    <source>
        <dbReference type="Proteomes" id="UP001346869"/>
    </source>
</evidence>
<evidence type="ECO:0000256" key="1">
    <source>
        <dbReference type="ARBA" id="ARBA00004123"/>
    </source>
</evidence>
<dbReference type="PANTHER" id="PTHR35678:SF1">
    <property type="entry name" value="PROTEIN STPG4"/>
    <property type="match status" value="1"/>
</dbReference>
<dbReference type="AlphaFoldDB" id="A0AAN7X4K5"/>
<dbReference type="GO" id="GO:0003682">
    <property type="term" value="F:chromatin binding"/>
    <property type="evidence" value="ECO:0007669"/>
    <property type="project" value="TreeGrafter"/>
</dbReference>
<evidence type="ECO:0000256" key="5">
    <source>
        <dbReference type="SAM" id="MobiDB-lite"/>
    </source>
</evidence>
<dbReference type="PANTHER" id="PTHR35678">
    <property type="entry name" value="PROTEIN STPG4"/>
    <property type="match status" value="1"/>
</dbReference>
<feature type="region of interest" description="Disordered" evidence="5">
    <location>
        <begin position="282"/>
        <end position="303"/>
    </location>
</feature>
<dbReference type="GO" id="GO:0001939">
    <property type="term" value="C:female pronucleus"/>
    <property type="evidence" value="ECO:0007669"/>
    <property type="project" value="TreeGrafter"/>
</dbReference>
<sequence>MVKMDRRFDKTETVPAYTVSSQLPTKHPRVVKANQEIKGFSSRARRFPSNKCLNESPGPGSYGRISSAEVQSPSFSKKGTTGFVGSKTNRAPGNQPRCTPGPNAYTLPSSFVNKNKFNVGVSRVFRLPVAVQLDSPKYPTPAPNQYDVCFSSRGSFSLGIGTSAFLSKTRRDSFYLNNDLPSPCHYEVSSNIIQHSSKAVVSPFKSKTQRIPPSVDHHVPGPGAYSPHQTPAPVKKTTLPRGYYLAISAPPLIVPKDPPLPGPGHYDIRDKNSLSKHLKPSAVFASRTERKLQDSQGSVTPGPGFYNPQILSKQSFFYNDSRVWLPV</sequence>
<evidence type="ECO:0000256" key="4">
    <source>
        <dbReference type="ARBA" id="ARBA00023242"/>
    </source>
</evidence>
<proteinExistence type="predicted"/>
<gene>
    <name evidence="6" type="ORF">PBY51_004969</name>
</gene>
<keyword evidence="7" id="KW-1185">Reference proteome</keyword>
<dbReference type="Pfam" id="PF07004">
    <property type="entry name" value="SHIPPO-rpt"/>
    <property type="match status" value="4"/>
</dbReference>
<feature type="compositionally biased region" description="Polar residues" evidence="5">
    <location>
        <begin position="68"/>
        <end position="79"/>
    </location>
</feature>
<evidence type="ECO:0000313" key="6">
    <source>
        <dbReference type="EMBL" id="KAK5854807.1"/>
    </source>
</evidence>
<keyword evidence="3" id="KW-0963">Cytoplasm</keyword>
<keyword evidence="4" id="KW-0539">Nucleus</keyword>
<evidence type="ECO:0008006" key="8">
    <source>
        <dbReference type="Google" id="ProtNLM"/>
    </source>
</evidence>
<dbReference type="GO" id="GO:0005737">
    <property type="term" value="C:cytoplasm"/>
    <property type="evidence" value="ECO:0007669"/>
    <property type="project" value="UniProtKB-SubCell"/>
</dbReference>
<dbReference type="GO" id="GO:0042393">
    <property type="term" value="F:histone binding"/>
    <property type="evidence" value="ECO:0007669"/>
    <property type="project" value="TreeGrafter"/>
</dbReference>
<dbReference type="Proteomes" id="UP001346869">
    <property type="component" value="Unassembled WGS sequence"/>
</dbReference>
<comment type="subcellular location">
    <subcellularLocation>
        <location evidence="2">Cytoplasm</location>
    </subcellularLocation>
    <subcellularLocation>
        <location evidence="1">Nucleus</location>
    </subcellularLocation>
</comment>
<evidence type="ECO:0000256" key="3">
    <source>
        <dbReference type="ARBA" id="ARBA00022490"/>
    </source>
</evidence>
<protein>
    <recommendedName>
        <fullName evidence="8">O(6)-methylguanine-induced apoptosis 2</fullName>
    </recommendedName>
</protein>
<dbReference type="EMBL" id="JAUZQC010000018">
    <property type="protein sequence ID" value="KAK5854807.1"/>
    <property type="molecule type" value="Genomic_DNA"/>
</dbReference>
<dbReference type="GO" id="GO:0001940">
    <property type="term" value="C:male pronucleus"/>
    <property type="evidence" value="ECO:0007669"/>
    <property type="project" value="TreeGrafter"/>
</dbReference>
<accession>A0AAN7X4K5</accession>
<dbReference type="GO" id="GO:0044727">
    <property type="term" value="P:epigenetic programing of male pronucleus"/>
    <property type="evidence" value="ECO:0007669"/>
    <property type="project" value="TreeGrafter"/>
</dbReference>